<dbReference type="InterPro" id="IPR000923">
    <property type="entry name" value="BlueCu_1"/>
</dbReference>
<proteinExistence type="predicted"/>
<gene>
    <name evidence="5" type="ORF">R7226_20350</name>
</gene>
<organism evidence="5 6">
    <name type="scientific">Conexibacter stalactiti</name>
    <dbReference type="NCBI Taxonomy" id="1940611"/>
    <lineage>
        <taxon>Bacteria</taxon>
        <taxon>Bacillati</taxon>
        <taxon>Actinomycetota</taxon>
        <taxon>Thermoleophilia</taxon>
        <taxon>Solirubrobacterales</taxon>
        <taxon>Conexibacteraceae</taxon>
        <taxon>Conexibacter</taxon>
    </lineage>
</organism>
<keyword evidence="1" id="KW-0479">Metal-binding</keyword>
<evidence type="ECO:0000313" key="5">
    <source>
        <dbReference type="EMBL" id="MDW5596711.1"/>
    </source>
</evidence>
<keyword evidence="3" id="KW-0732">Signal</keyword>
<reference evidence="6" key="1">
    <citation type="submission" date="2023-07" db="EMBL/GenBank/DDBJ databases">
        <title>Conexibacter stalactiti sp. nov., isolated from stalactites in a lava cave and emended description of the genus Conexibacter.</title>
        <authorList>
            <person name="Lee S.D."/>
        </authorList>
    </citation>
    <scope>NUCLEOTIDE SEQUENCE [LARGE SCALE GENOMIC DNA]</scope>
    <source>
        <strain evidence="6">KCTC 39840</strain>
    </source>
</reference>
<dbReference type="SUPFAM" id="SSF49503">
    <property type="entry name" value="Cupredoxins"/>
    <property type="match status" value="1"/>
</dbReference>
<dbReference type="Proteomes" id="UP001284601">
    <property type="component" value="Unassembled WGS sequence"/>
</dbReference>
<comment type="caution">
    <text evidence="5">The sequence shown here is derived from an EMBL/GenBank/DDBJ whole genome shotgun (WGS) entry which is preliminary data.</text>
</comment>
<dbReference type="EMBL" id="JAWSTH010000063">
    <property type="protein sequence ID" value="MDW5596711.1"/>
    <property type="molecule type" value="Genomic_DNA"/>
</dbReference>
<feature type="chain" id="PRO_5045096746" evidence="3">
    <location>
        <begin position="26"/>
        <end position="120"/>
    </location>
</feature>
<evidence type="ECO:0000256" key="2">
    <source>
        <dbReference type="ARBA" id="ARBA00023008"/>
    </source>
</evidence>
<accession>A0ABU4HTV5</accession>
<evidence type="ECO:0000313" key="6">
    <source>
        <dbReference type="Proteomes" id="UP001284601"/>
    </source>
</evidence>
<feature type="signal peptide" evidence="3">
    <location>
        <begin position="1"/>
        <end position="25"/>
    </location>
</feature>
<dbReference type="RefSeq" id="WP_318599149.1">
    <property type="nucleotide sequence ID" value="NZ_JAWSTH010000063.1"/>
</dbReference>
<sequence>MSRRLTVLLVPVLLLAAVFALPAHGAGKKGATKTVGVIDYAYTPARLTVRPGTKIVWEWDSANSAPHDVKLRSGPRGVKKFTSPTATAGITYARTLRVKGTYRLFCTYHATVMRQTIVVK</sequence>
<feature type="domain" description="Blue (type 1) copper" evidence="4">
    <location>
        <begin position="39"/>
        <end position="120"/>
    </location>
</feature>
<protein>
    <submittedName>
        <fullName evidence="5">Plastocyanin/azurin family copper-binding protein</fullName>
    </submittedName>
</protein>
<dbReference type="Gene3D" id="2.60.40.420">
    <property type="entry name" value="Cupredoxins - blue copper proteins"/>
    <property type="match status" value="1"/>
</dbReference>
<dbReference type="Pfam" id="PF00127">
    <property type="entry name" value="Copper-bind"/>
    <property type="match status" value="1"/>
</dbReference>
<evidence type="ECO:0000259" key="4">
    <source>
        <dbReference type="Pfam" id="PF00127"/>
    </source>
</evidence>
<keyword evidence="6" id="KW-1185">Reference proteome</keyword>
<name>A0ABU4HTV5_9ACTN</name>
<reference evidence="5 6" key="2">
    <citation type="submission" date="2023-10" db="EMBL/GenBank/DDBJ databases">
        <authorList>
            <person name="Han X.F."/>
        </authorList>
    </citation>
    <scope>NUCLEOTIDE SEQUENCE [LARGE SCALE GENOMIC DNA]</scope>
    <source>
        <strain evidence="5 6">KCTC 39840</strain>
    </source>
</reference>
<evidence type="ECO:0000256" key="3">
    <source>
        <dbReference type="SAM" id="SignalP"/>
    </source>
</evidence>
<keyword evidence="2" id="KW-0186">Copper</keyword>
<dbReference type="InterPro" id="IPR008972">
    <property type="entry name" value="Cupredoxin"/>
</dbReference>
<evidence type="ECO:0000256" key="1">
    <source>
        <dbReference type="ARBA" id="ARBA00022723"/>
    </source>
</evidence>